<evidence type="ECO:0000313" key="2">
    <source>
        <dbReference type="Proteomes" id="UP000288859"/>
    </source>
</evidence>
<dbReference type="EMBL" id="NAJM01000045">
    <property type="protein sequence ID" value="RVX67667.1"/>
    <property type="molecule type" value="Genomic_DNA"/>
</dbReference>
<comment type="caution">
    <text evidence="1">The sequence shown here is derived from an EMBL/GenBank/DDBJ whole genome shotgun (WGS) entry which is preliminary data.</text>
</comment>
<dbReference type="AlphaFoldDB" id="A0A438MVB8"/>
<evidence type="ECO:0000313" key="1">
    <source>
        <dbReference type="EMBL" id="RVX67667.1"/>
    </source>
</evidence>
<gene>
    <name evidence="1" type="ORF">B0A52_07790</name>
</gene>
<organism evidence="1 2">
    <name type="scientific">Exophiala mesophila</name>
    <name type="common">Black yeast-like fungus</name>
    <dbReference type="NCBI Taxonomy" id="212818"/>
    <lineage>
        <taxon>Eukaryota</taxon>
        <taxon>Fungi</taxon>
        <taxon>Dikarya</taxon>
        <taxon>Ascomycota</taxon>
        <taxon>Pezizomycotina</taxon>
        <taxon>Eurotiomycetes</taxon>
        <taxon>Chaetothyriomycetidae</taxon>
        <taxon>Chaetothyriales</taxon>
        <taxon>Herpotrichiellaceae</taxon>
        <taxon>Exophiala</taxon>
    </lineage>
</organism>
<accession>A0A438MVB8</accession>
<dbReference type="OrthoDB" id="245563at2759"/>
<protein>
    <recommendedName>
        <fullName evidence="3">ThuA-like domain-containing protein</fullName>
    </recommendedName>
</protein>
<name>A0A438MVB8_EXOME</name>
<evidence type="ECO:0008006" key="3">
    <source>
        <dbReference type="Google" id="ProtNLM"/>
    </source>
</evidence>
<proteinExistence type="predicted"/>
<dbReference type="Proteomes" id="UP000288859">
    <property type="component" value="Unassembled WGS sequence"/>
</dbReference>
<reference evidence="1 2" key="1">
    <citation type="submission" date="2017-03" db="EMBL/GenBank/DDBJ databases">
        <title>Genomes of endolithic fungi from Antarctica.</title>
        <authorList>
            <person name="Coleine C."/>
            <person name="Masonjones S."/>
            <person name="Stajich J.E."/>
        </authorList>
    </citation>
    <scope>NUCLEOTIDE SEQUENCE [LARGE SCALE GENOMIC DNA]</scope>
    <source>
        <strain evidence="1 2">CCFEE 6314</strain>
    </source>
</reference>
<sequence length="225" mass="25806">MFRRSRPIEPVALFISLDKQPSWDRRYLSLIQSLTERVDVEEVNKARHAIDYLDRHNPAVVIVTDEGILRYETPHPYLSEKLVDYTRGGGKVIIGTRFSVASQLSEVIDRWFHVFWHVPWKCAEAEPGSTYLNMESQRKYLATSHLPVSIHLQSMYLKHVPHSDRLYCRAIELDDGPSVFCHDNTTCQQTPLAITNVGRGLFAYVGDVDHRGDVESIILAICELD</sequence>